<evidence type="ECO:0000256" key="9">
    <source>
        <dbReference type="PIRSR" id="PIRSR000077-1"/>
    </source>
</evidence>
<dbReference type="GO" id="GO:0005829">
    <property type="term" value="C:cytosol"/>
    <property type="evidence" value="ECO:0007669"/>
    <property type="project" value="TreeGrafter"/>
</dbReference>
<dbReference type="Gene3D" id="3.40.30.10">
    <property type="entry name" value="Glutaredoxin"/>
    <property type="match status" value="1"/>
</dbReference>
<dbReference type="InterPro" id="IPR005746">
    <property type="entry name" value="Thioredoxin"/>
</dbReference>
<evidence type="ECO:0000256" key="4">
    <source>
        <dbReference type="ARBA" id="ARBA00022982"/>
    </source>
</evidence>
<organism evidence="12 13">
    <name type="scientific">Corynebacterium canis</name>
    <dbReference type="NCBI Taxonomy" id="679663"/>
    <lineage>
        <taxon>Bacteria</taxon>
        <taxon>Bacillati</taxon>
        <taxon>Actinomycetota</taxon>
        <taxon>Actinomycetes</taxon>
        <taxon>Mycobacteriales</taxon>
        <taxon>Corynebacteriaceae</taxon>
        <taxon>Corynebacterium</taxon>
    </lineage>
</organism>
<dbReference type="FunFam" id="3.40.30.10:FF:000001">
    <property type="entry name" value="Thioredoxin"/>
    <property type="match status" value="1"/>
</dbReference>
<protein>
    <recommendedName>
        <fullName evidence="7 8">Thioredoxin</fullName>
    </recommendedName>
</protein>
<keyword evidence="3" id="KW-0813">Transport</keyword>
<dbReference type="SUPFAM" id="SSF52833">
    <property type="entry name" value="Thioredoxin-like"/>
    <property type="match status" value="1"/>
</dbReference>
<dbReference type="RefSeq" id="WP_146325020.1">
    <property type="nucleotide sequence ID" value="NZ_BAABLR010000069.1"/>
</dbReference>
<dbReference type="PROSITE" id="PS51352">
    <property type="entry name" value="THIOREDOXIN_2"/>
    <property type="match status" value="1"/>
</dbReference>
<evidence type="ECO:0000256" key="7">
    <source>
        <dbReference type="NCBIfam" id="TIGR01068"/>
    </source>
</evidence>
<reference evidence="12 13" key="1">
    <citation type="submission" date="2019-08" db="EMBL/GenBank/DDBJ databases">
        <authorList>
            <person name="Lei W."/>
        </authorList>
    </citation>
    <scope>NUCLEOTIDE SEQUENCE [LARGE SCALE GENOMIC DNA]</scope>
    <source>
        <strain evidence="12 13">CCUG 58627</strain>
    </source>
</reference>
<evidence type="ECO:0000313" key="12">
    <source>
        <dbReference type="EMBL" id="TWT23927.1"/>
    </source>
</evidence>
<evidence type="ECO:0000313" key="13">
    <source>
        <dbReference type="Proteomes" id="UP000320791"/>
    </source>
</evidence>
<feature type="active site" description="Nucleophile" evidence="9">
    <location>
        <position position="35"/>
    </location>
</feature>
<dbReference type="AlphaFoldDB" id="A0A5C5UDW2"/>
<dbReference type="InterPro" id="IPR036249">
    <property type="entry name" value="Thioredoxin-like_sf"/>
</dbReference>
<feature type="site" description="Contributes to redox potential value" evidence="9">
    <location>
        <position position="34"/>
    </location>
</feature>
<keyword evidence="5 10" id="KW-1015">Disulfide bond</keyword>
<keyword evidence="4" id="KW-0249">Electron transport</keyword>
<evidence type="ECO:0000256" key="6">
    <source>
        <dbReference type="ARBA" id="ARBA00023284"/>
    </source>
</evidence>
<evidence type="ECO:0000256" key="3">
    <source>
        <dbReference type="ARBA" id="ARBA00022448"/>
    </source>
</evidence>
<dbReference type="Proteomes" id="UP000320791">
    <property type="component" value="Unassembled WGS sequence"/>
</dbReference>
<comment type="similarity">
    <text evidence="2 8">Belongs to the thioredoxin family.</text>
</comment>
<dbReference type="CDD" id="cd02947">
    <property type="entry name" value="TRX_family"/>
    <property type="match status" value="1"/>
</dbReference>
<proteinExistence type="inferred from homology"/>
<evidence type="ECO:0000256" key="10">
    <source>
        <dbReference type="PIRSR" id="PIRSR000077-4"/>
    </source>
</evidence>
<dbReference type="Pfam" id="PF00085">
    <property type="entry name" value="Thioredoxin"/>
    <property type="match status" value="1"/>
</dbReference>
<name>A0A5C5UDW2_9CORY</name>
<dbReference type="PIRSF" id="PIRSF000077">
    <property type="entry name" value="Thioredoxin"/>
    <property type="match status" value="1"/>
</dbReference>
<dbReference type="InterPro" id="IPR017937">
    <property type="entry name" value="Thioredoxin_CS"/>
</dbReference>
<comment type="caution">
    <text evidence="12">The sequence shown here is derived from an EMBL/GenBank/DDBJ whole genome shotgun (WGS) entry which is preliminary data.</text>
</comment>
<feature type="site" description="Contributes to redox potential value" evidence="9">
    <location>
        <position position="33"/>
    </location>
</feature>
<evidence type="ECO:0000256" key="8">
    <source>
        <dbReference type="PIRNR" id="PIRNR000077"/>
    </source>
</evidence>
<dbReference type="PRINTS" id="PR00421">
    <property type="entry name" value="THIOREDOXIN"/>
</dbReference>
<dbReference type="InterPro" id="IPR013766">
    <property type="entry name" value="Thioredoxin_domain"/>
</dbReference>
<feature type="domain" description="Thioredoxin" evidence="11">
    <location>
        <begin position="1"/>
        <end position="107"/>
    </location>
</feature>
<feature type="active site" description="Nucleophile" evidence="9">
    <location>
        <position position="32"/>
    </location>
</feature>
<feature type="disulfide bond" description="Redox-active" evidence="10">
    <location>
        <begin position="32"/>
        <end position="35"/>
    </location>
</feature>
<dbReference type="PANTHER" id="PTHR45663:SF11">
    <property type="entry name" value="GEO12009P1"/>
    <property type="match status" value="1"/>
</dbReference>
<evidence type="ECO:0000256" key="5">
    <source>
        <dbReference type="ARBA" id="ARBA00023157"/>
    </source>
</evidence>
<dbReference type="GO" id="GO:0045454">
    <property type="term" value="P:cell redox homeostasis"/>
    <property type="evidence" value="ECO:0007669"/>
    <property type="project" value="TreeGrafter"/>
</dbReference>
<evidence type="ECO:0000259" key="11">
    <source>
        <dbReference type="PROSITE" id="PS51352"/>
    </source>
</evidence>
<dbReference type="NCBIfam" id="TIGR01068">
    <property type="entry name" value="thioredoxin"/>
    <property type="match status" value="1"/>
</dbReference>
<gene>
    <name evidence="12" type="primary">trxA</name>
    <name evidence="12" type="ORF">FRX94_09675</name>
</gene>
<keyword evidence="6 10" id="KW-0676">Redox-active center</keyword>
<dbReference type="PROSITE" id="PS00194">
    <property type="entry name" value="THIOREDOXIN_1"/>
    <property type="match status" value="1"/>
</dbReference>
<dbReference type="GO" id="GO:0015035">
    <property type="term" value="F:protein-disulfide reductase activity"/>
    <property type="evidence" value="ECO:0007669"/>
    <property type="project" value="UniProtKB-UniRule"/>
</dbReference>
<keyword evidence="13" id="KW-1185">Reference proteome</keyword>
<accession>A0A5C5UDW2</accession>
<sequence length="107" mass="11750">MTNVINVTADSFRSTVLESEKPVLVDFWADWCGPCKKLAPVLEEVAVELGDRALITKVDVQEERTLAAMFQVLSIPTLLIFKNGQKVAEIVGGLPKSTLVAKLESFM</sequence>
<dbReference type="EMBL" id="VOHM01000022">
    <property type="protein sequence ID" value="TWT23927.1"/>
    <property type="molecule type" value="Genomic_DNA"/>
</dbReference>
<comment type="function">
    <text evidence="1">Participates in various redox reactions through the reversible oxidation of its active center dithiol to a disulfide and catalyzes dithiol-disulfide exchange reactions.</text>
</comment>
<evidence type="ECO:0000256" key="2">
    <source>
        <dbReference type="ARBA" id="ARBA00008987"/>
    </source>
</evidence>
<dbReference type="PANTHER" id="PTHR45663">
    <property type="entry name" value="GEO12009P1"/>
    <property type="match status" value="1"/>
</dbReference>
<evidence type="ECO:0000256" key="1">
    <source>
        <dbReference type="ARBA" id="ARBA00003318"/>
    </source>
</evidence>
<dbReference type="OrthoDB" id="9790390at2"/>
<feature type="site" description="Deprotonates C-terminal active site Cys" evidence="9">
    <location>
        <position position="26"/>
    </location>
</feature>